<dbReference type="EMBL" id="UINC01001407">
    <property type="protein sequence ID" value="SUZ79944.1"/>
    <property type="molecule type" value="Genomic_DNA"/>
</dbReference>
<sequence length="75" mass="8630">MVALLLVLVGILTYILFSPTSIVGPWLDKWAQTEKEQWTGEDVEPNYQEGTPYIKPSEERWDDPEVPNRPTGKKK</sequence>
<proteinExistence type="predicted"/>
<reference evidence="2" key="1">
    <citation type="submission" date="2018-05" db="EMBL/GenBank/DDBJ databases">
        <authorList>
            <person name="Lanie J.A."/>
            <person name="Ng W.-L."/>
            <person name="Kazmierczak K.M."/>
            <person name="Andrzejewski T.M."/>
            <person name="Davidsen T.M."/>
            <person name="Wayne K.J."/>
            <person name="Tettelin H."/>
            <person name="Glass J.I."/>
            <person name="Rusch D."/>
            <person name="Podicherti R."/>
            <person name="Tsui H.-C.T."/>
            <person name="Winkler M.E."/>
        </authorList>
    </citation>
    <scope>NUCLEOTIDE SEQUENCE</scope>
</reference>
<feature type="region of interest" description="Disordered" evidence="1">
    <location>
        <begin position="37"/>
        <end position="75"/>
    </location>
</feature>
<accession>A0A381QLX6</accession>
<dbReference type="AlphaFoldDB" id="A0A381QLX6"/>
<name>A0A381QLX6_9ZZZZ</name>
<organism evidence="2">
    <name type="scientific">marine metagenome</name>
    <dbReference type="NCBI Taxonomy" id="408172"/>
    <lineage>
        <taxon>unclassified sequences</taxon>
        <taxon>metagenomes</taxon>
        <taxon>ecological metagenomes</taxon>
    </lineage>
</organism>
<evidence type="ECO:0000313" key="2">
    <source>
        <dbReference type="EMBL" id="SUZ79944.1"/>
    </source>
</evidence>
<protein>
    <submittedName>
        <fullName evidence="2">Uncharacterized protein</fullName>
    </submittedName>
</protein>
<gene>
    <name evidence="2" type="ORF">METZ01_LOCUS32798</name>
</gene>
<evidence type="ECO:0000256" key="1">
    <source>
        <dbReference type="SAM" id="MobiDB-lite"/>
    </source>
</evidence>